<dbReference type="PANTHER" id="PTHR44591">
    <property type="entry name" value="STRESS RESPONSE REGULATOR PROTEIN 1"/>
    <property type="match status" value="1"/>
</dbReference>
<dbReference type="PANTHER" id="PTHR44591:SF3">
    <property type="entry name" value="RESPONSE REGULATORY DOMAIN-CONTAINING PROTEIN"/>
    <property type="match status" value="1"/>
</dbReference>
<name>A0ABX7GSS2_9GAMM</name>
<reference evidence="4 5" key="1">
    <citation type="submission" date="2020-10" db="EMBL/GenBank/DDBJ databases">
        <title>Phylogeny of dyella-like bacteria.</title>
        <authorList>
            <person name="Fu J."/>
        </authorList>
    </citation>
    <scope>NUCLEOTIDE SEQUENCE [LARGE SCALE GENOMIC DNA]</scope>
    <source>
        <strain evidence="4 5">DHOB09</strain>
    </source>
</reference>
<evidence type="ECO:0000313" key="5">
    <source>
        <dbReference type="Proteomes" id="UP000663181"/>
    </source>
</evidence>
<dbReference type="InterPro" id="IPR050595">
    <property type="entry name" value="Bact_response_regulator"/>
</dbReference>
<keyword evidence="1 2" id="KW-0597">Phosphoprotein</keyword>
<dbReference type="Gene3D" id="3.40.50.2300">
    <property type="match status" value="1"/>
</dbReference>
<dbReference type="CDD" id="cd00156">
    <property type="entry name" value="REC"/>
    <property type="match status" value="1"/>
</dbReference>
<evidence type="ECO:0000313" key="4">
    <source>
        <dbReference type="EMBL" id="QRN52325.1"/>
    </source>
</evidence>
<dbReference type="PROSITE" id="PS50110">
    <property type="entry name" value="RESPONSE_REGULATORY"/>
    <property type="match status" value="1"/>
</dbReference>
<organism evidence="4 5">
    <name type="scientific">Dyella caseinilytica</name>
    <dbReference type="NCBI Taxonomy" id="1849581"/>
    <lineage>
        <taxon>Bacteria</taxon>
        <taxon>Pseudomonadati</taxon>
        <taxon>Pseudomonadota</taxon>
        <taxon>Gammaproteobacteria</taxon>
        <taxon>Lysobacterales</taxon>
        <taxon>Rhodanobacteraceae</taxon>
        <taxon>Dyella</taxon>
    </lineage>
</organism>
<accession>A0ABX7GSS2</accession>
<proteinExistence type="predicted"/>
<feature type="domain" description="Response regulatory" evidence="3">
    <location>
        <begin position="3"/>
        <end position="116"/>
    </location>
</feature>
<dbReference type="SMART" id="SM00448">
    <property type="entry name" value="REC"/>
    <property type="match status" value="1"/>
</dbReference>
<dbReference type="EMBL" id="CP064030">
    <property type="protein sequence ID" value="QRN52325.1"/>
    <property type="molecule type" value="Genomic_DNA"/>
</dbReference>
<evidence type="ECO:0000256" key="1">
    <source>
        <dbReference type="ARBA" id="ARBA00022553"/>
    </source>
</evidence>
<dbReference type="InterPro" id="IPR011006">
    <property type="entry name" value="CheY-like_superfamily"/>
</dbReference>
<feature type="modified residue" description="4-aspartylphosphate" evidence="2">
    <location>
        <position position="53"/>
    </location>
</feature>
<dbReference type="SUPFAM" id="SSF52172">
    <property type="entry name" value="CheY-like"/>
    <property type="match status" value="1"/>
</dbReference>
<gene>
    <name evidence="4" type="ORF">ISN74_12610</name>
</gene>
<keyword evidence="5" id="KW-1185">Reference proteome</keyword>
<dbReference type="RefSeq" id="WP_188801124.1">
    <property type="nucleotide sequence ID" value="NZ_BMIZ01000003.1"/>
</dbReference>
<dbReference type="Pfam" id="PF00072">
    <property type="entry name" value="Response_reg"/>
    <property type="match status" value="1"/>
</dbReference>
<protein>
    <submittedName>
        <fullName evidence="4">Response regulator</fullName>
    </submittedName>
</protein>
<dbReference type="Proteomes" id="UP000663181">
    <property type="component" value="Chromosome"/>
</dbReference>
<sequence length="121" mass="13125">MKTVLLVEDNRDVLVSTAYMLQDAGFDVVAAANSDQAQQVASVRADIGVVITDLNLREGMNGIELGMAMRDDGLKCPVIVMSGDAEPPEQGWLSWMTYLPKPFDRQALLAAISENRQAVVS</sequence>
<evidence type="ECO:0000259" key="3">
    <source>
        <dbReference type="PROSITE" id="PS50110"/>
    </source>
</evidence>
<evidence type="ECO:0000256" key="2">
    <source>
        <dbReference type="PROSITE-ProRule" id="PRU00169"/>
    </source>
</evidence>
<dbReference type="InterPro" id="IPR001789">
    <property type="entry name" value="Sig_transdc_resp-reg_receiver"/>
</dbReference>